<dbReference type="EMBL" id="PIQE01000001">
    <property type="protein sequence ID" value="RUO73795.1"/>
    <property type="molecule type" value="Genomic_DNA"/>
</dbReference>
<organism evidence="1 2">
    <name type="scientific">Pseudidiomarina sediminum</name>
    <dbReference type="NCBI Taxonomy" id="431675"/>
    <lineage>
        <taxon>Bacteria</taxon>
        <taxon>Pseudomonadati</taxon>
        <taxon>Pseudomonadota</taxon>
        <taxon>Gammaproteobacteria</taxon>
        <taxon>Alteromonadales</taxon>
        <taxon>Idiomarinaceae</taxon>
        <taxon>Pseudidiomarina</taxon>
    </lineage>
</organism>
<reference evidence="2" key="1">
    <citation type="journal article" date="2018" name="Front. Microbiol.">
        <title>Genome-Based Analysis Reveals the Taxonomy and Diversity of the Family Idiomarinaceae.</title>
        <authorList>
            <person name="Liu Y."/>
            <person name="Lai Q."/>
            <person name="Shao Z."/>
        </authorList>
    </citation>
    <scope>NUCLEOTIDE SEQUENCE [LARGE SCALE GENOMIC DNA]</scope>
    <source>
        <strain evidence="2">c121</strain>
    </source>
</reference>
<dbReference type="AlphaFoldDB" id="A0A432Z7H5"/>
<dbReference type="Proteomes" id="UP000287022">
    <property type="component" value="Unassembled WGS sequence"/>
</dbReference>
<evidence type="ECO:0000313" key="2">
    <source>
        <dbReference type="Proteomes" id="UP000287022"/>
    </source>
</evidence>
<sequence>MAITSACVWTIPVNMMTQLPQQWVRRRIVNALRALGYASVVVLIQACSEVPAALDPLAEYQTRVANTLGKTPLNYQPVMVPTLPAPRELDQDIPRVSLSLLDAWRIEACPLGQLVAQRNSALGRLQSGLTRYHHDRALTHALAACQQQLAASDQALAARLQQAYQAKRATLSKQRQQALGVDPALRHALHFSDRSLANLDEDRFASAMAALETVVYFVAQEPDSAPLPIERLEQALQRLHQSAYLPELWRTLWEQKHYLQQLTPVVANIADDAGCFSKGRPARAEVLHTVFLKYFIQSAQAQLAISVAQGERAAEQLAQLQQLIVHPGYQNYVAQLRSLAADVKHLSRAHVQPWQQFFTACGYQPGA</sequence>
<dbReference type="STRING" id="1122124.GCA_000423165_01389"/>
<comment type="caution">
    <text evidence="1">The sequence shown here is derived from an EMBL/GenBank/DDBJ whole genome shotgun (WGS) entry which is preliminary data.</text>
</comment>
<gene>
    <name evidence="1" type="ORF">CWI80_00040</name>
</gene>
<dbReference type="Pfam" id="PF11279">
    <property type="entry name" value="DUF3080"/>
    <property type="match status" value="1"/>
</dbReference>
<protein>
    <submittedName>
        <fullName evidence="1">DUF3080 domain-containing protein</fullName>
    </submittedName>
</protein>
<dbReference type="InterPro" id="IPR021431">
    <property type="entry name" value="DUF3080"/>
</dbReference>
<name>A0A432Z7H5_9GAMM</name>
<accession>A0A432Z7H5</accession>
<keyword evidence="2" id="KW-1185">Reference proteome</keyword>
<proteinExistence type="predicted"/>
<evidence type="ECO:0000313" key="1">
    <source>
        <dbReference type="EMBL" id="RUO73795.1"/>
    </source>
</evidence>